<proteinExistence type="predicted"/>
<evidence type="ECO:0000313" key="2">
    <source>
        <dbReference type="Proteomes" id="UP001165960"/>
    </source>
</evidence>
<keyword evidence="2" id="KW-1185">Reference proteome</keyword>
<sequence length="82" mass="9615">MSRDSWERKIPTYTTVNLNHIPQRYAVTLLSHFFKTSPSVGFVEVTGNQLCVSQWDFKTNKITIELRNSSEAIYFIHKNNQH</sequence>
<reference evidence="1" key="1">
    <citation type="submission" date="2022-04" db="EMBL/GenBank/DDBJ databases">
        <title>Genome of the entomopathogenic fungus Entomophthora muscae.</title>
        <authorList>
            <person name="Elya C."/>
            <person name="Lovett B.R."/>
            <person name="Lee E."/>
            <person name="Macias A.M."/>
            <person name="Hajek A.E."/>
            <person name="De Bivort B.L."/>
            <person name="Kasson M.T."/>
            <person name="De Fine Licht H.H."/>
            <person name="Stajich J.E."/>
        </authorList>
    </citation>
    <scope>NUCLEOTIDE SEQUENCE</scope>
    <source>
        <strain evidence="1">Berkeley</strain>
    </source>
</reference>
<name>A0ACC2TTS2_9FUNG</name>
<comment type="caution">
    <text evidence="1">The sequence shown here is derived from an EMBL/GenBank/DDBJ whole genome shotgun (WGS) entry which is preliminary data.</text>
</comment>
<organism evidence="1 2">
    <name type="scientific">Entomophthora muscae</name>
    <dbReference type="NCBI Taxonomy" id="34485"/>
    <lineage>
        <taxon>Eukaryota</taxon>
        <taxon>Fungi</taxon>
        <taxon>Fungi incertae sedis</taxon>
        <taxon>Zoopagomycota</taxon>
        <taxon>Entomophthoromycotina</taxon>
        <taxon>Entomophthoromycetes</taxon>
        <taxon>Entomophthorales</taxon>
        <taxon>Entomophthoraceae</taxon>
        <taxon>Entomophthora</taxon>
    </lineage>
</organism>
<dbReference type="EMBL" id="QTSX02002167">
    <property type="protein sequence ID" value="KAJ9078007.1"/>
    <property type="molecule type" value="Genomic_DNA"/>
</dbReference>
<accession>A0ACC2TTS2</accession>
<protein>
    <submittedName>
        <fullName evidence="1">Uncharacterized protein</fullName>
    </submittedName>
</protein>
<gene>
    <name evidence="1" type="ORF">DSO57_1011054</name>
</gene>
<evidence type="ECO:0000313" key="1">
    <source>
        <dbReference type="EMBL" id="KAJ9078007.1"/>
    </source>
</evidence>
<dbReference type="Proteomes" id="UP001165960">
    <property type="component" value="Unassembled WGS sequence"/>
</dbReference>